<dbReference type="NCBIfam" id="TIGR03882">
    <property type="entry name" value="cyclo_dehyd_2"/>
    <property type="match status" value="1"/>
</dbReference>
<dbReference type="Gene3D" id="3.30.1330.230">
    <property type="match status" value="1"/>
</dbReference>
<dbReference type="RefSeq" id="WP_185050586.1">
    <property type="nucleotide sequence ID" value="NZ_BAABIX010000001.1"/>
</dbReference>
<comment type="caution">
    <text evidence="2">The sequence shown here is derived from an EMBL/GenBank/DDBJ whole genome shotgun (WGS) entry which is preliminary data.</text>
</comment>
<dbReference type="EMBL" id="JACHGN010000006">
    <property type="protein sequence ID" value="MBB5133642.1"/>
    <property type="molecule type" value="Genomic_DNA"/>
</dbReference>
<dbReference type="Gene3D" id="3.30.40.250">
    <property type="match status" value="1"/>
</dbReference>
<sequence>MAEPTLAAAPPRVSVLGAGALGSALAERLRPYAPGPDEAPDLLVVAGDEPGERPEKTPWLPVGVELGTVVIGPAALPGEPGCPVCARSRAGKARADEAERRRARDRFPDRYHADDVRLTRFGLAVVADLVEDELARLHRGEAARTRRGVIRVRLDTLATSVHTFLPEPHCPQCGELPEDTEEAARITLLPRPKLSRDVYRVGDLHARADELVSTYVDAETGLIRGLYRTVFGTYPTASAPMGLAPGAEDVEMGFGRDLDFATAQLTAIAEAVERHGGMRPGGKRTVVRGSYRQLAERALDPKTLGLYPAHWHDRPGFYYQRYHDDLEMNWVWGHSFARNEPILVPETYAYYRMHAPGHGHGHGHGDEMPLSGPRPPVDRPFVYEISNGCALGGCLEEAILHGILEVAERDAFLLTWYARLPVRRLDLDTAADRRIPLMAERLRHDLGYDVHAFDTTTEHGIPSVWVMAVHPSDHDDVPKMLCSAGSSFSPERAVANALLELAPLVQWRQDSMIEERERILAMLDDPDQVISMHDHSLVNAHHAAFPRLEFLFRDPGAVPIAESFAGTFRPRNEDLTADLRATVDRYLERGQDVVVVDQTTPEHAAGGFTCVKVIIPGLLPMTFGHRLRRVEGLPRLYEVPRMLGYADAPARPEDINPHPHPFP</sequence>
<dbReference type="PROSITE" id="PS51664">
    <property type="entry name" value="YCAO"/>
    <property type="match status" value="1"/>
</dbReference>
<keyword evidence="2" id="KW-0689">Ribosomal protein</keyword>
<dbReference type="NCBIfam" id="TIGR03604">
    <property type="entry name" value="TOMM_cyclo_SagD"/>
    <property type="match status" value="1"/>
</dbReference>
<dbReference type="InterPro" id="IPR003776">
    <property type="entry name" value="YcaO-like_dom"/>
</dbReference>
<dbReference type="GO" id="GO:0005840">
    <property type="term" value="C:ribosome"/>
    <property type="evidence" value="ECO:0007669"/>
    <property type="project" value="UniProtKB-KW"/>
</dbReference>
<feature type="domain" description="YcaO" evidence="1">
    <location>
        <begin position="255"/>
        <end position="663"/>
    </location>
</feature>
<accession>A0A840P2Q4</accession>
<dbReference type="AlphaFoldDB" id="A0A840P2Q4"/>
<dbReference type="InterPro" id="IPR022291">
    <property type="entry name" value="Bacteriocin_synth_cyclodeHase"/>
</dbReference>
<name>A0A840P2Q4_9ACTN</name>
<keyword evidence="2" id="KW-0808">Transferase</keyword>
<evidence type="ECO:0000259" key="1">
    <source>
        <dbReference type="PROSITE" id="PS51664"/>
    </source>
</evidence>
<keyword evidence="2" id="KW-0687">Ribonucleoprotein</keyword>
<dbReference type="InterPro" id="IPR027624">
    <property type="entry name" value="TOMM_cyclo_SagD"/>
</dbReference>
<dbReference type="PANTHER" id="PTHR37809:SF1">
    <property type="entry name" value="RIBOSOMAL PROTEIN S12 METHYLTHIOTRANSFERASE ACCESSORY FACTOR YCAO"/>
    <property type="match status" value="1"/>
</dbReference>
<protein>
    <submittedName>
        <fullName evidence="2">Ribosomal protein S12 methylthiotransferase accessory factor</fullName>
    </submittedName>
</protein>
<evidence type="ECO:0000313" key="3">
    <source>
        <dbReference type="Proteomes" id="UP000578449"/>
    </source>
</evidence>
<dbReference type="PANTHER" id="PTHR37809">
    <property type="entry name" value="RIBOSOMAL PROTEIN S12 METHYLTHIOTRANSFERASE ACCESSORY FACTOR YCAO"/>
    <property type="match status" value="1"/>
</dbReference>
<dbReference type="GO" id="GO:0016740">
    <property type="term" value="F:transferase activity"/>
    <property type="evidence" value="ECO:0007669"/>
    <property type="project" value="UniProtKB-KW"/>
</dbReference>
<organism evidence="2 3">
    <name type="scientific">Thermocatellispora tengchongensis</name>
    <dbReference type="NCBI Taxonomy" id="1073253"/>
    <lineage>
        <taxon>Bacteria</taxon>
        <taxon>Bacillati</taxon>
        <taxon>Actinomycetota</taxon>
        <taxon>Actinomycetes</taxon>
        <taxon>Streptosporangiales</taxon>
        <taxon>Streptosporangiaceae</taxon>
        <taxon>Thermocatellispora</taxon>
    </lineage>
</organism>
<reference evidence="2 3" key="1">
    <citation type="submission" date="2020-08" db="EMBL/GenBank/DDBJ databases">
        <title>Genomic Encyclopedia of Type Strains, Phase IV (KMG-IV): sequencing the most valuable type-strain genomes for metagenomic binning, comparative biology and taxonomic classification.</title>
        <authorList>
            <person name="Goeker M."/>
        </authorList>
    </citation>
    <scope>NUCLEOTIDE SEQUENCE [LARGE SCALE GENOMIC DNA]</scope>
    <source>
        <strain evidence="2 3">DSM 45615</strain>
    </source>
</reference>
<dbReference type="Gene3D" id="3.30.160.660">
    <property type="match status" value="1"/>
</dbReference>
<gene>
    <name evidence="2" type="ORF">HNP84_003368</name>
</gene>
<evidence type="ECO:0000313" key="2">
    <source>
        <dbReference type="EMBL" id="MBB5133642.1"/>
    </source>
</evidence>
<keyword evidence="3" id="KW-1185">Reference proteome</keyword>
<dbReference type="Pfam" id="PF02624">
    <property type="entry name" value="YcaO"/>
    <property type="match status" value="1"/>
</dbReference>
<dbReference type="Gene3D" id="3.40.50.720">
    <property type="entry name" value="NAD(P)-binding Rossmann-like Domain"/>
    <property type="match status" value="1"/>
</dbReference>
<proteinExistence type="predicted"/>
<dbReference type="Proteomes" id="UP000578449">
    <property type="component" value="Unassembled WGS sequence"/>
</dbReference>